<gene>
    <name evidence="5" type="ORF">CEP51_015527</name>
</gene>
<keyword evidence="3" id="KW-0560">Oxidoreductase</keyword>
<sequence>MASPININSPDPRSYTGQTAIVTGGCSGIGLATGQLLHMLGCNVVLGDLKPPKQYKQDALFSSIKIHYHHCDVTSWQSVKGLYDRALELYGSVDIVVANAGVNEEAGAFYASNKSEPNLAPIDVNIKGTFYTALLGMQYMQENNHGGRIVLTSSMAGYFPQFGLPLYTASKSALLGFLRVMAVECFPRGIAVSAVCPGLTRTSMIQTLLDKNEENVASVEDRLDELFNRFDSVGIPTQLPEVVAKAIVYLAGRGLRVTGQALYVQAGEVIEVEKEVQKSMPKWLVDKMRYMYPDEEKWGELSGATKASKHSKAGKL</sequence>
<comment type="caution">
    <text evidence="5">The sequence shown here is derived from an EMBL/GenBank/DDBJ whole genome shotgun (WGS) entry which is preliminary data.</text>
</comment>
<evidence type="ECO:0000313" key="6">
    <source>
        <dbReference type="Proteomes" id="UP000287972"/>
    </source>
</evidence>
<evidence type="ECO:0008006" key="7">
    <source>
        <dbReference type="Google" id="ProtNLM"/>
    </source>
</evidence>
<evidence type="ECO:0000256" key="2">
    <source>
        <dbReference type="ARBA" id="ARBA00022857"/>
    </source>
</evidence>
<evidence type="ECO:0000313" key="5">
    <source>
        <dbReference type="EMBL" id="RSL49227.1"/>
    </source>
</evidence>
<dbReference type="PANTHER" id="PTHR43180">
    <property type="entry name" value="3-OXOACYL-(ACYL-CARRIER-PROTEIN) REDUCTASE (AFU_ORTHOLOGUE AFUA_6G11210)"/>
    <property type="match status" value="1"/>
</dbReference>
<comment type="similarity">
    <text evidence="1 4">Belongs to the short-chain dehydrogenases/reductases (SDR) family.</text>
</comment>
<name>A0A428P893_9HYPO</name>
<dbReference type="PRINTS" id="PR00080">
    <property type="entry name" value="SDRFAMILY"/>
</dbReference>
<reference evidence="5 6" key="1">
    <citation type="submission" date="2017-06" db="EMBL/GenBank/DDBJ databases">
        <title>Comparative genomic analysis of Ambrosia Fusariam Clade fungi.</title>
        <authorList>
            <person name="Stajich J.E."/>
            <person name="Carrillo J."/>
            <person name="Kijimoto T."/>
            <person name="Eskalen A."/>
            <person name="O'Donnell K."/>
            <person name="Kasson M."/>
        </authorList>
    </citation>
    <scope>NUCLEOTIDE SEQUENCE [LARGE SCALE GENOMIC DNA]</scope>
    <source>
        <strain evidence="5 6">NRRL62606</strain>
    </source>
</reference>
<dbReference type="GO" id="GO:0016491">
    <property type="term" value="F:oxidoreductase activity"/>
    <property type="evidence" value="ECO:0007669"/>
    <property type="project" value="UniProtKB-KW"/>
</dbReference>
<dbReference type="Pfam" id="PF00106">
    <property type="entry name" value="adh_short"/>
    <property type="match status" value="1"/>
</dbReference>
<organism evidence="5 6">
    <name type="scientific">Fusarium floridanum</name>
    <dbReference type="NCBI Taxonomy" id="1325733"/>
    <lineage>
        <taxon>Eukaryota</taxon>
        <taxon>Fungi</taxon>
        <taxon>Dikarya</taxon>
        <taxon>Ascomycota</taxon>
        <taxon>Pezizomycotina</taxon>
        <taxon>Sordariomycetes</taxon>
        <taxon>Hypocreomycetidae</taxon>
        <taxon>Hypocreales</taxon>
        <taxon>Nectriaceae</taxon>
        <taxon>Fusarium</taxon>
        <taxon>Fusarium solani species complex</taxon>
    </lineage>
</organism>
<keyword evidence="6" id="KW-1185">Reference proteome</keyword>
<keyword evidence="2" id="KW-0521">NADP</keyword>
<evidence type="ECO:0000256" key="3">
    <source>
        <dbReference type="ARBA" id="ARBA00023002"/>
    </source>
</evidence>
<accession>A0A428P893</accession>
<dbReference type="AlphaFoldDB" id="A0A428P893"/>
<evidence type="ECO:0000256" key="1">
    <source>
        <dbReference type="ARBA" id="ARBA00006484"/>
    </source>
</evidence>
<dbReference type="PROSITE" id="PS00061">
    <property type="entry name" value="ADH_SHORT"/>
    <property type="match status" value="1"/>
</dbReference>
<dbReference type="PANTHER" id="PTHR43180:SF80">
    <property type="entry name" value="NAD(P)-BINDING PROTEIN"/>
    <property type="match status" value="1"/>
</dbReference>
<dbReference type="InterPro" id="IPR002347">
    <property type="entry name" value="SDR_fam"/>
</dbReference>
<dbReference type="SUPFAM" id="SSF51735">
    <property type="entry name" value="NAD(P)-binding Rossmann-fold domains"/>
    <property type="match status" value="1"/>
</dbReference>
<dbReference type="EMBL" id="NKCL01000852">
    <property type="protein sequence ID" value="RSL49227.1"/>
    <property type="molecule type" value="Genomic_DNA"/>
</dbReference>
<protein>
    <recommendedName>
        <fullName evidence="7">NAD(P)-binding protein</fullName>
    </recommendedName>
</protein>
<dbReference type="InterPro" id="IPR036291">
    <property type="entry name" value="NAD(P)-bd_dom_sf"/>
</dbReference>
<dbReference type="Gene3D" id="3.40.50.720">
    <property type="entry name" value="NAD(P)-binding Rossmann-like Domain"/>
    <property type="match status" value="1"/>
</dbReference>
<proteinExistence type="inferred from homology"/>
<dbReference type="PRINTS" id="PR00081">
    <property type="entry name" value="GDHRDH"/>
</dbReference>
<dbReference type="Proteomes" id="UP000287972">
    <property type="component" value="Unassembled WGS sequence"/>
</dbReference>
<dbReference type="InterPro" id="IPR020904">
    <property type="entry name" value="Sc_DH/Rdtase_CS"/>
</dbReference>
<evidence type="ECO:0000256" key="4">
    <source>
        <dbReference type="RuleBase" id="RU000363"/>
    </source>
</evidence>